<evidence type="ECO:0000313" key="2">
    <source>
        <dbReference type="Proteomes" id="UP000308671"/>
    </source>
</evidence>
<protein>
    <submittedName>
        <fullName evidence="1">Uncharacterized protein</fullName>
    </submittedName>
</protein>
<dbReference type="AlphaFoldDB" id="A0A4S8R6B3"/>
<keyword evidence="2" id="KW-1185">Reference proteome</keyword>
<proteinExistence type="predicted"/>
<evidence type="ECO:0000313" key="1">
    <source>
        <dbReference type="EMBL" id="THV48764.1"/>
    </source>
</evidence>
<accession>A0A4S8R6B3</accession>
<dbReference type="EMBL" id="PQXL01000229">
    <property type="protein sequence ID" value="THV48764.1"/>
    <property type="molecule type" value="Genomic_DNA"/>
</dbReference>
<reference evidence="1 2" key="1">
    <citation type="submission" date="2017-12" db="EMBL/GenBank/DDBJ databases">
        <title>Comparative genomics of Botrytis spp.</title>
        <authorList>
            <person name="Valero-Jimenez C.A."/>
            <person name="Tapia P."/>
            <person name="Veloso J."/>
            <person name="Silva-Moreno E."/>
            <person name="Staats M."/>
            <person name="Valdes J.H."/>
            <person name="Van Kan J.A.L."/>
        </authorList>
    </citation>
    <scope>NUCLEOTIDE SEQUENCE [LARGE SCALE GENOMIC DNA]</scope>
    <source>
        <strain evidence="1 2">MUCL435</strain>
    </source>
</reference>
<dbReference type="Proteomes" id="UP000308671">
    <property type="component" value="Unassembled WGS sequence"/>
</dbReference>
<name>A0A4S8R6B3_9HELO</name>
<gene>
    <name evidence="1" type="ORF">BGAL_0229g00140</name>
</gene>
<organism evidence="1 2">
    <name type="scientific">Botrytis galanthina</name>
    <dbReference type="NCBI Taxonomy" id="278940"/>
    <lineage>
        <taxon>Eukaryota</taxon>
        <taxon>Fungi</taxon>
        <taxon>Dikarya</taxon>
        <taxon>Ascomycota</taxon>
        <taxon>Pezizomycotina</taxon>
        <taxon>Leotiomycetes</taxon>
        <taxon>Helotiales</taxon>
        <taxon>Sclerotiniaceae</taxon>
        <taxon>Botrytis</taxon>
    </lineage>
</organism>
<comment type="caution">
    <text evidence="1">The sequence shown here is derived from an EMBL/GenBank/DDBJ whole genome shotgun (WGS) entry which is preliminary data.</text>
</comment>
<sequence length="87" mass="9863">MNREFTDPIRGAYIALTSELIKLFVPTKRDDKCCLIENRVQIDSCDAGFNAQLSGWELPPQPPKKVISTAFLATVIQYIDFIEEQSN</sequence>